<evidence type="ECO:0000313" key="2">
    <source>
        <dbReference type="EMBL" id="PIT94687.1"/>
    </source>
</evidence>
<evidence type="ECO:0000256" key="1">
    <source>
        <dbReference type="SAM" id="Phobius"/>
    </source>
</evidence>
<keyword evidence="1" id="KW-1133">Transmembrane helix</keyword>
<reference evidence="3" key="1">
    <citation type="submission" date="2017-09" db="EMBL/GenBank/DDBJ databases">
        <title>Depth-based differentiation of microbial function through sediment-hosted aquifers and enrichment of novel symbionts in the deep terrestrial subsurface.</title>
        <authorList>
            <person name="Probst A.J."/>
            <person name="Ladd B."/>
            <person name="Jarett J.K."/>
            <person name="Geller-Mcgrath D.E."/>
            <person name="Sieber C.M.K."/>
            <person name="Emerson J.B."/>
            <person name="Anantharaman K."/>
            <person name="Thomas B.C."/>
            <person name="Malmstrom R."/>
            <person name="Stieglmeier M."/>
            <person name="Klingl A."/>
            <person name="Woyke T."/>
            <person name="Ryan C.M."/>
            <person name="Banfield J.F."/>
        </authorList>
    </citation>
    <scope>NUCLEOTIDE SEQUENCE [LARGE SCALE GENOMIC DNA]</scope>
</reference>
<organism evidence="2 3">
    <name type="scientific">Candidatus Falkowbacteria bacterium CG10_big_fil_rev_8_21_14_0_10_38_22</name>
    <dbReference type="NCBI Taxonomy" id="1974564"/>
    <lineage>
        <taxon>Bacteria</taxon>
        <taxon>Candidatus Falkowiibacteriota</taxon>
    </lineage>
</organism>
<accession>A0A2M6WPG1</accession>
<sequence length="64" mass="7224">MTSKITGVSKDFACAAGQKITALKSKQEKNKRITFLCIVIMIIINRTYALKKYFSGQLAKISYF</sequence>
<dbReference type="AlphaFoldDB" id="A0A2M6WPG1"/>
<name>A0A2M6WPG1_9BACT</name>
<dbReference type="EMBL" id="PFAO01000072">
    <property type="protein sequence ID" value="PIT94687.1"/>
    <property type="molecule type" value="Genomic_DNA"/>
</dbReference>
<protein>
    <submittedName>
        <fullName evidence="2">Uncharacterized protein</fullName>
    </submittedName>
</protein>
<gene>
    <name evidence="2" type="ORF">COT96_02870</name>
</gene>
<evidence type="ECO:0000313" key="3">
    <source>
        <dbReference type="Proteomes" id="UP000228964"/>
    </source>
</evidence>
<keyword evidence="1" id="KW-0472">Membrane</keyword>
<proteinExistence type="predicted"/>
<feature type="transmembrane region" description="Helical" evidence="1">
    <location>
        <begin position="33"/>
        <end position="50"/>
    </location>
</feature>
<dbReference type="Proteomes" id="UP000228964">
    <property type="component" value="Unassembled WGS sequence"/>
</dbReference>
<comment type="caution">
    <text evidence="2">The sequence shown here is derived from an EMBL/GenBank/DDBJ whole genome shotgun (WGS) entry which is preliminary data.</text>
</comment>
<keyword evidence="1" id="KW-0812">Transmembrane</keyword>